<dbReference type="EMBL" id="BDIP01000148">
    <property type="protein sequence ID" value="GIQ80341.1"/>
    <property type="molecule type" value="Genomic_DNA"/>
</dbReference>
<comment type="subunit">
    <text evidence="5">Binds to RNA polymerase II (RNAPII).</text>
</comment>
<dbReference type="Proteomes" id="UP000265618">
    <property type="component" value="Unassembled WGS sequence"/>
</dbReference>
<dbReference type="InterPro" id="IPR030231">
    <property type="entry name" value="Gpn2"/>
</dbReference>
<dbReference type="GO" id="GO:0005525">
    <property type="term" value="F:GTP binding"/>
    <property type="evidence" value="ECO:0007669"/>
    <property type="project" value="UniProtKB-KW"/>
</dbReference>
<dbReference type="FunFam" id="3.40.50.300:FF:000338">
    <property type="entry name" value="GPN-loop GTPase 2"/>
    <property type="match status" value="1"/>
</dbReference>
<sequence>MPFGQLVIGPPGAGKSTYCTGMCDIANQMGRKTIVCNLDPGSGSLTYEPTIDVRDLVTVQDVQDELDLGPNGALLHCMEYLLEETDWLVAELAKHEDCYVLFDLPGQVELFSCHTALRDIVRALQKDGGWELVTVHLCDSCLLIDTSKYISMALLSLSQMCMFETPSVNVLSKIDIGGREGLPFNMSDYTDGLHIHTIAESLPSLPSIQRFKTLNTSVGEILDTFGLVSFCPCSVTDSKLMKAVLSRADRALGYTMRTLAQAPADQYSLDEVLAATSDTGAVSDDMVQDALRNYGL</sequence>
<keyword evidence="4 5" id="KW-0342">GTP-binding</keyword>
<dbReference type="GO" id="GO:0005737">
    <property type="term" value="C:cytoplasm"/>
    <property type="evidence" value="ECO:0007669"/>
    <property type="project" value="TreeGrafter"/>
</dbReference>
<name>A0A9K3CNF1_9EUKA</name>
<dbReference type="OrthoDB" id="5839at2759"/>
<dbReference type="InterPro" id="IPR004130">
    <property type="entry name" value="Gpn"/>
</dbReference>
<dbReference type="PANTHER" id="PTHR21231">
    <property type="entry name" value="XPA-BINDING PROTEIN 1-RELATED"/>
    <property type="match status" value="1"/>
</dbReference>
<dbReference type="GO" id="GO:0003924">
    <property type="term" value="F:GTPase activity"/>
    <property type="evidence" value="ECO:0007669"/>
    <property type="project" value="TreeGrafter"/>
</dbReference>
<dbReference type="CDD" id="cd17871">
    <property type="entry name" value="GPN2"/>
    <property type="match status" value="1"/>
</dbReference>
<evidence type="ECO:0000256" key="2">
    <source>
        <dbReference type="ARBA" id="ARBA00022741"/>
    </source>
</evidence>
<organism evidence="6 7">
    <name type="scientific">Kipferlia bialata</name>
    <dbReference type="NCBI Taxonomy" id="797122"/>
    <lineage>
        <taxon>Eukaryota</taxon>
        <taxon>Metamonada</taxon>
        <taxon>Carpediemonas-like organisms</taxon>
        <taxon>Kipferlia</taxon>
    </lineage>
</organism>
<keyword evidence="7" id="KW-1185">Reference proteome</keyword>
<dbReference type="InterPro" id="IPR027417">
    <property type="entry name" value="P-loop_NTPase"/>
</dbReference>
<accession>A0A9K3CNF1</accession>
<evidence type="ECO:0000256" key="3">
    <source>
        <dbReference type="ARBA" id="ARBA00022801"/>
    </source>
</evidence>
<proteinExistence type="inferred from homology"/>
<evidence type="ECO:0000313" key="7">
    <source>
        <dbReference type="Proteomes" id="UP000265618"/>
    </source>
</evidence>
<evidence type="ECO:0000256" key="1">
    <source>
        <dbReference type="ARBA" id="ARBA00005290"/>
    </source>
</evidence>
<reference evidence="6 7" key="1">
    <citation type="journal article" date="2018" name="PLoS ONE">
        <title>The draft genome of Kipferlia bialata reveals reductive genome evolution in fornicate parasites.</title>
        <authorList>
            <person name="Tanifuji G."/>
            <person name="Takabayashi S."/>
            <person name="Kume K."/>
            <person name="Takagi M."/>
            <person name="Nakayama T."/>
            <person name="Kamikawa R."/>
            <person name="Inagaki Y."/>
            <person name="Hashimoto T."/>
        </authorList>
    </citation>
    <scope>NUCLEOTIDE SEQUENCE [LARGE SCALE GENOMIC DNA]</scope>
    <source>
        <strain evidence="6">NY0173</strain>
    </source>
</reference>
<protein>
    <recommendedName>
        <fullName evidence="5">GPN-loop GTPase 2</fullName>
    </recommendedName>
</protein>
<dbReference type="SUPFAM" id="SSF52540">
    <property type="entry name" value="P-loop containing nucleoside triphosphate hydrolases"/>
    <property type="match status" value="1"/>
</dbReference>
<dbReference type="Gene3D" id="3.40.50.300">
    <property type="entry name" value="P-loop containing nucleotide triphosphate hydrolases"/>
    <property type="match status" value="1"/>
</dbReference>
<evidence type="ECO:0000256" key="4">
    <source>
        <dbReference type="ARBA" id="ARBA00023134"/>
    </source>
</evidence>
<dbReference type="Pfam" id="PF03029">
    <property type="entry name" value="ATP_bind_1"/>
    <property type="match status" value="1"/>
</dbReference>
<comment type="similarity">
    <text evidence="1 5">Belongs to the GPN-loop GTPase family.</text>
</comment>
<evidence type="ECO:0000313" key="6">
    <source>
        <dbReference type="EMBL" id="GIQ80341.1"/>
    </source>
</evidence>
<keyword evidence="3 5" id="KW-0378">Hydrolase</keyword>
<keyword evidence="2 5" id="KW-0547">Nucleotide-binding</keyword>
<dbReference type="PANTHER" id="PTHR21231:SF3">
    <property type="entry name" value="GPN-LOOP GTPASE 2"/>
    <property type="match status" value="1"/>
</dbReference>
<comment type="caution">
    <text evidence="6">The sequence shown here is derived from an EMBL/GenBank/DDBJ whole genome shotgun (WGS) entry which is preliminary data.</text>
</comment>
<dbReference type="AlphaFoldDB" id="A0A9K3CNF1"/>
<gene>
    <name evidence="6" type="ORF">KIPB_001121</name>
</gene>
<comment type="function">
    <text evidence="5">Small GTPase required for proper localization of RNA polymerase II and III (RNAPII and RNAPIII). May act at an RNAP assembly step prior to nuclear import.</text>
</comment>
<evidence type="ECO:0000256" key="5">
    <source>
        <dbReference type="RuleBase" id="RU365059"/>
    </source>
</evidence>